<dbReference type="Gene3D" id="1.10.760.10">
    <property type="entry name" value="Cytochrome c-like domain"/>
    <property type="match status" value="1"/>
</dbReference>
<dbReference type="RefSeq" id="WP_069831707.1">
    <property type="nucleotide sequence ID" value="NZ_MDJD01000054.1"/>
</dbReference>
<evidence type="ECO:0000256" key="2">
    <source>
        <dbReference type="ARBA" id="ARBA00022723"/>
    </source>
</evidence>
<accession>A0A1E5SIT3</accession>
<evidence type="ECO:0000259" key="5">
    <source>
        <dbReference type="PROSITE" id="PS51007"/>
    </source>
</evidence>
<dbReference type="GO" id="GO:0009055">
    <property type="term" value="F:electron transfer activity"/>
    <property type="evidence" value="ECO:0007669"/>
    <property type="project" value="InterPro"/>
</dbReference>
<name>A0A1E5SIT3_9FLAO</name>
<keyword evidence="1 4" id="KW-0349">Heme</keyword>
<dbReference type="GO" id="GO:0020037">
    <property type="term" value="F:heme binding"/>
    <property type="evidence" value="ECO:0007669"/>
    <property type="project" value="InterPro"/>
</dbReference>
<keyword evidence="7" id="KW-1185">Reference proteome</keyword>
<dbReference type="InterPro" id="IPR036909">
    <property type="entry name" value="Cyt_c-like_dom_sf"/>
</dbReference>
<feature type="domain" description="Cytochrome c" evidence="5">
    <location>
        <begin position="30"/>
        <end position="119"/>
    </location>
</feature>
<dbReference type="Pfam" id="PF00034">
    <property type="entry name" value="Cytochrom_C"/>
    <property type="match status" value="1"/>
</dbReference>
<organism evidence="6 7">
    <name type="scientific">Flavivirga aquatica</name>
    <dbReference type="NCBI Taxonomy" id="1849968"/>
    <lineage>
        <taxon>Bacteria</taxon>
        <taxon>Pseudomonadati</taxon>
        <taxon>Bacteroidota</taxon>
        <taxon>Flavobacteriia</taxon>
        <taxon>Flavobacteriales</taxon>
        <taxon>Flavobacteriaceae</taxon>
        <taxon>Flavivirga</taxon>
    </lineage>
</organism>
<keyword evidence="2 4" id="KW-0479">Metal-binding</keyword>
<dbReference type="InterPro" id="IPR009056">
    <property type="entry name" value="Cyt_c-like_dom"/>
</dbReference>
<gene>
    <name evidence="6" type="ORF">A8C32_07555</name>
</gene>
<proteinExistence type="predicted"/>
<protein>
    <recommendedName>
        <fullName evidence="5">Cytochrome c domain-containing protein</fullName>
    </recommendedName>
</protein>
<evidence type="ECO:0000256" key="1">
    <source>
        <dbReference type="ARBA" id="ARBA00022617"/>
    </source>
</evidence>
<dbReference type="Proteomes" id="UP000095713">
    <property type="component" value="Unassembled WGS sequence"/>
</dbReference>
<dbReference type="SUPFAM" id="SSF46626">
    <property type="entry name" value="Cytochrome c"/>
    <property type="match status" value="1"/>
</dbReference>
<evidence type="ECO:0000256" key="3">
    <source>
        <dbReference type="ARBA" id="ARBA00023004"/>
    </source>
</evidence>
<dbReference type="OrthoDB" id="9811395at2"/>
<evidence type="ECO:0000313" key="7">
    <source>
        <dbReference type="Proteomes" id="UP000095713"/>
    </source>
</evidence>
<dbReference type="STRING" id="1849968.A8C32_07555"/>
<dbReference type="GO" id="GO:0046872">
    <property type="term" value="F:metal ion binding"/>
    <property type="evidence" value="ECO:0007669"/>
    <property type="project" value="UniProtKB-KW"/>
</dbReference>
<keyword evidence="3 4" id="KW-0408">Iron</keyword>
<dbReference type="EMBL" id="MDJD01000054">
    <property type="protein sequence ID" value="OEJ99024.1"/>
    <property type="molecule type" value="Genomic_DNA"/>
</dbReference>
<evidence type="ECO:0000313" key="6">
    <source>
        <dbReference type="EMBL" id="OEJ99024.1"/>
    </source>
</evidence>
<sequence>MIKKNKINTLLIIVVMFISVNTIAQGSLEESKKRGESIYTTNCVACHMANGEGITGAFPPLAKSDYLMENTKRAAKNIIEGVSGEMKVNGVSYYGAMVAYGALSDQEVADVLNYIRNSWGNKGGLIEVKTIKEVRKK</sequence>
<dbReference type="PROSITE" id="PS51007">
    <property type="entry name" value="CYTC"/>
    <property type="match status" value="1"/>
</dbReference>
<dbReference type="PANTHER" id="PTHR35008">
    <property type="entry name" value="BLL4482 PROTEIN-RELATED"/>
    <property type="match status" value="1"/>
</dbReference>
<dbReference type="AlphaFoldDB" id="A0A1E5SIT3"/>
<dbReference type="PANTHER" id="PTHR35008:SF8">
    <property type="entry name" value="ALCOHOL DEHYDROGENASE CYTOCHROME C SUBUNIT"/>
    <property type="match status" value="1"/>
</dbReference>
<evidence type="ECO:0000256" key="4">
    <source>
        <dbReference type="PROSITE-ProRule" id="PRU00433"/>
    </source>
</evidence>
<comment type="caution">
    <text evidence="6">The sequence shown here is derived from an EMBL/GenBank/DDBJ whole genome shotgun (WGS) entry which is preliminary data.</text>
</comment>
<dbReference type="InterPro" id="IPR051459">
    <property type="entry name" value="Cytochrome_c-type_DH"/>
</dbReference>
<reference evidence="6 7" key="1">
    <citation type="submission" date="2016-05" db="EMBL/GenBank/DDBJ databases">
        <title>Draft Genome Sequence of Algibacter sp. Strain SK-16 Isolated from the Surface Water of Aburatsubo Inlet.</title>
        <authorList>
            <person name="Wong S.-K."/>
            <person name="Yoshizawa S."/>
            <person name="Nakajima Y."/>
            <person name="Ogura Y."/>
            <person name="Tetsuya H."/>
            <person name="Hamasaki K."/>
        </authorList>
    </citation>
    <scope>NUCLEOTIDE SEQUENCE [LARGE SCALE GENOMIC DNA]</scope>
    <source>
        <strain evidence="6 7">SK-16</strain>
    </source>
</reference>